<evidence type="ECO:0000313" key="3">
    <source>
        <dbReference type="Proteomes" id="UP000228812"/>
    </source>
</evidence>
<dbReference type="InterPro" id="IPR043734">
    <property type="entry name" value="DUF5678"/>
</dbReference>
<sequence length="70" mass="7699">MRNIKEATKGRSFAALTKKYENKWVALSADYKKVLATGASLGAVLKEAKQQEKVVVKILPQAGYVPTSFK</sequence>
<accession>A0A2G9ZA26</accession>
<dbReference type="EMBL" id="PCRZ01000020">
    <property type="protein sequence ID" value="PIP29984.1"/>
    <property type="molecule type" value="Genomic_DNA"/>
</dbReference>
<protein>
    <recommendedName>
        <fullName evidence="1">DUF5678 domain-containing protein</fullName>
    </recommendedName>
</protein>
<feature type="domain" description="DUF5678" evidence="1">
    <location>
        <begin position="16"/>
        <end position="56"/>
    </location>
</feature>
<name>A0A2G9ZA26_9BACT</name>
<organism evidence="2 3">
    <name type="scientific">Candidatus Jorgensenbacteria bacterium CG23_combo_of_CG06-09_8_20_14_all_54_14</name>
    <dbReference type="NCBI Taxonomy" id="1974595"/>
    <lineage>
        <taxon>Bacteria</taxon>
        <taxon>Candidatus Joergenseniibacteriota</taxon>
    </lineage>
</organism>
<gene>
    <name evidence="2" type="ORF">COX26_01110</name>
</gene>
<evidence type="ECO:0000313" key="2">
    <source>
        <dbReference type="EMBL" id="PIP29984.1"/>
    </source>
</evidence>
<dbReference type="Proteomes" id="UP000228812">
    <property type="component" value="Unassembled WGS sequence"/>
</dbReference>
<dbReference type="AlphaFoldDB" id="A0A2G9ZA26"/>
<proteinExistence type="predicted"/>
<dbReference type="Pfam" id="PF18929">
    <property type="entry name" value="DUF5678"/>
    <property type="match status" value="1"/>
</dbReference>
<comment type="caution">
    <text evidence="2">The sequence shown here is derived from an EMBL/GenBank/DDBJ whole genome shotgun (WGS) entry which is preliminary data.</text>
</comment>
<reference evidence="2 3" key="1">
    <citation type="submission" date="2017-09" db="EMBL/GenBank/DDBJ databases">
        <title>Depth-based differentiation of microbial function through sediment-hosted aquifers and enrichment of novel symbionts in the deep terrestrial subsurface.</title>
        <authorList>
            <person name="Probst A.J."/>
            <person name="Ladd B."/>
            <person name="Jarett J.K."/>
            <person name="Geller-Mcgrath D.E."/>
            <person name="Sieber C.M."/>
            <person name="Emerson J.B."/>
            <person name="Anantharaman K."/>
            <person name="Thomas B.C."/>
            <person name="Malmstrom R."/>
            <person name="Stieglmeier M."/>
            <person name="Klingl A."/>
            <person name="Woyke T."/>
            <person name="Ryan C.M."/>
            <person name="Banfield J.F."/>
        </authorList>
    </citation>
    <scope>NUCLEOTIDE SEQUENCE [LARGE SCALE GENOMIC DNA]</scope>
    <source>
        <strain evidence="2">CG23_combo_of_CG06-09_8_20_14_all_54_14</strain>
    </source>
</reference>
<evidence type="ECO:0000259" key="1">
    <source>
        <dbReference type="Pfam" id="PF18929"/>
    </source>
</evidence>